<gene>
    <name evidence="2" type="ORF">MON41_21385</name>
</gene>
<dbReference type="Gene3D" id="3.90.190.10">
    <property type="entry name" value="Protein tyrosine phosphatase superfamily"/>
    <property type="match status" value="1"/>
</dbReference>
<evidence type="ECO:0000313" key="3">
    <source>
        <dbReference type="Proteomes" id="UP001201985"/>
    </source>
</evidence>
<protein>
    <submittedName>
        <fullName evidence="2">Tyrosine-protein phosphatase</fullName>
    </submittedName>
</protein>
<dbReference type="InterPro" id="IPR026893">
    <property type="entry name" value="Tyr/Ser_Pase_IphP-type"/>
</dbReference>
<proteinExistence type="inferred from homology"/>
<dbReference type="RefSeq" id="WP_157985904.1">
    <property type="nucleotide sequence ID" value="NZ_JALBUU010000097.1"/>
</dbReference>
<evidence type="ECO:0000313" key="2">
    <source>
        <dbReference type="EMBL" id="MCI0756217.1"/>
    </source>
</evidence>
<evidence type="ECO:0000256" key="1">
    <source>
        <dbReference type="ARBA" id="ARBA00009580"/>
    </source>
</evidence>
<dbReference type="PANTHER" id="PTHR31126">
    <property type="entry name" value="TYROSINE-PROTEIN PHOSPHATASE"/>
    <property type="match status" value="1"/>
</dbReference>
<dbReference type="EMBL" id="JALBUU010000097">
    <property type="protein sequence ID" value="MCI0756217.1"/>
    <property type="molecule type" value="Genomic_DNA"/>
</dbReference>
<organism evidence="2 3">
    <name type="scientific">Teichococcus vastitatis</name>
    <dbReference type="NCBI Taxonomy" id="2307076"/>
    <lineage>
        <taxon>Bacteria</taxon>
        <taxon>Pseudomonadati</taxon>
        <taxon>Pseudomonadota</taxon>
        <taxon>Alphaproteobacteria</taxon>
        <taxon>Acetobacterales</taxon>
        <taxon>Roseomonadaceae</taxon>
        <taxon>Roseomonas</taxon>
    </lineage>
</organism>
<dbReference type="InterPro" id="IPR016130">
    <property type="entry name" value="Tyr_Pase_AS"/>
</dbReference>
<comment type="caution">
    <text evidence="2">The sequence shown here is derived from an EMBL/GenBank/DDBJ whole genome shotgun (WGS) entry which is preliminary data.</text>
</comment>
<dbReference type="Proteomes" id="UP001201985">
    <property type="component" value="Unassembled WGS sequence"/>
</dbReference>
<dbReference type="Pfam" id="PF13350">
    <property type="entry name" value="Y_phosphatase3"/>
    <property type="match status" value="1"/>
</dbReference>
<dbReference type="PROSITE" id="PS00383">
    <property type="entry name" value="TYR_PHOSPHATASE_1"/>
    <property type="match status" value="1"/>
</dbReference>
<sequence length="254" mass="26877">MAAPPDADLLPRHITLEGCSNLRDLGGYRGAGGRRVRMGQLFRASSLFALTDADQAALASLGLRTVVDLRGEAERERAPSRLPAAPPEQVALPVEPTVGASLRDLLARGEATGEGVLALLARAYDAYATDKLPQFHALLELAADATRRPLLFHCTAGKDRTGFATALLLTALGVGRDVIIADYLATNRLWRRERALPPGKPPEVAEALLSAHAPLLEGALHRAMAGYASPEDFLAGALGFGPARLAALRDALLE</sequence>
<keyword evidence="3" id="KW-1185">Reference proteome</keyword>
<accession>A0ABS9WA92</accession>
<dbReference type="PANTHER" id="PTHR31126:SF1">
    <property type="entry name" value="TYROSINE SPECIFIC PROTEIN PHOSPHATASES DOMAIN-CONTAINING PROTEIN"/>
    <property type="match status" value="1"/>
</dbReference>
<dbReference type="SUPFAM" id="SSF52799">
    <property type="entry name" value="(Phosphotyrosine protein) phosphatases II"/>
    <property type="match status" value="1"/>
</dbReference>
<comment type="similarity">
    <text evidence="1">Belongs to the protein-tyrosine phosphatase family.</text>
</comment>
<name>A0ABS9WA92_9PROT</name>
<reference evidence="2 3" key="1">
    <citation type="submission" date="2022-03" db="EMBL/GenBank/DDBJ databases">
        <title>Complete genome analysis of Roseomonas KG 17.1 : a prolific producer of plant growth promoters.</title>
        <authorList>
            <person name="Saadouli I."/>
            <person name="Najjari A."/>
            <person name="Mosbah A."/>
            <person name="Ouzari H.I."/>
        </authorList>
    </citation>
    <scope>NUCLEOTIDE SEQUENCE [LARGE SCALE GENOMIC DNA]</scope>
    <source>
        <strain evidence="2 3">KG17-1</strain>
    </source>
</reference>
<dbReference type="InterPro" id="IPR029021">
    <property type="entry name" value="Prot-tyrosine_phosphatase-like"/>
</dbReference>